<evidence type="ECO:0000259" key="8">
    <source>
        <dbReference type="Pfam" id="PF01416"/>
    </source>
</evidence>
<dbReference type="InterPro" id="IPR020095">
    <property type="entry name" value="PsdUridine_synth_TruA_C"/>
</dbReference>
<proteinExistence type="inferred from homology"/>
<dbReference type="EMBL" id="BOPZ01000024">
    <property type="protein sequence ID" value="GIM29926.1"/>
    <property type="molecule type" value="Genomic_DNA"/>
</dbReference>
<dbReference type="EC" id="5.4.99.12" evidence="4"/>
<evidence type="ECO:0000256" key="4">
    <source>
        <dbReference type="HAMAP-Rule" id="MF_00171"/>
    </source>
</evidence>
<evidence type="ECO:0000256" key="5">
    <source>
        <dbReference type="PIRSR" id="PIRSR001430-1"/>
    </source>
</evidence>
<feature type="binding site" evidence="4 6">
    <location>
        <position position="110"/>
    </location>
    <ligand>
        <name>substrate</name>
    </ligand>
</feature>
<evidence type="ECO:0000256" key="1">
    <source>
        <dbReference type="ARBA" id="ARBA00009375"/>
    </source>
</evidence>
<sequence length="244" mass="27418">MKNIKITVEYDGTNYFGWQKQKNGVTIQQKIEEAIKKTTGEIVDVIGSSRTDSGVHAKGFIANFKTNSTIPSDRFREALNSKLPGDIVILKSEEVPDNFHARYSSKGKTYCYTILNKYEPAAIGRNYVYHVKGRLDTEDMKKACRYFIGTHDFKAFKSTGSSVKTSVRTITNLHIEIEGNLIKIYISADGFLYNMVRIIVGTLLLVGISKLKPEDIKKIISEGQREKAGKCVPPTGLCLEKVFY</sequence>
<protein>
    <recommendedName>
        <fullName evidence="4">tRNA pseudouridine synthase A</fullName>
        <ecNumber evidence="4">5.4.99.12</ecNumber>
    </recommendedName>
    <alternativeName>
        <fullName evidence="4">tRNA pseudouridine(38-40) synthase</fullName>
    </alternativeName>
    <alternativeName>
        <fullName evidence="4">tRNA pseudouridylate synthase I</fullName>
    </alternativeName>
    <alternativeName>
        <fullName evidence="4">tRNA-uridine isomerase I</fullName>
    </alternativeName>
</protein>
<evidence type="ECO:0000256" key="7">
    <source>
        <dbReference type="RuleBase" id="RU003792"/>
    </source>
</evidence>
<comment type="similarity">
    <text evidence="1 4 7">Belongs to the tRNA pseudouridine synthase TruA family.</text>
</comment>
<comment type="catalytic activity">
    <reaction evidence="4 7">
        <text>uridine(38/39/40) in tRNA = pseudouridine(38/39/40) in tRNA</text>
        <dbReference type="Rhea" id="RHEA:22376"/>
        <dbReference type="Rhea" id="RHEA-COMP:10085"/>
        <dbReference type="Rhea" id="RHEA-COMP:10087"/>
        <dbReference type="ChEBI" id="CHEBI:65314"/>
        <dbReference type="ChEBI" id="CHEBI:65315"/>
        <dbReference type="EC" id="5.4.99.12"/>
    </reaction>
</comment>
<dbReference type="RefSeq" id="WP_212904610.1">
    <property type="nucleotide sequence ID" value="NZ_BOPZ01000024.1"/>
</dbReference>
<dbReference type="Proteomes" id="UP000679179">
    <property type="component" value="Unassembled WGS sequence"/>
</dbReference>
<evidence type="ECO:0000313" key="9">
    <source>
        <dbReference type="EMBL" id="GIM29926.1"/>
    </source>
</evidence>
<accession>A0A919VHP8</accession>
<dbReference type="InterPro" id="IPR020094">
    <property type="entry name" value="TruA/RsuA/RluB/E/F_N"/>
</dbReference>
<dbReference type="Gene3D" id="3.30.70.580">
    <property type="entry name" value="Pseudouridine synthase I, catalytic domain, N-terminal subdomain"/>
    <property type="match status" value="1"/>
</dbReference>
<dbReference type="GO" id="GO:0003723">
    <property type="term" value="F:RNA binding"/>
    <property type="evidence" value="ECO:0007669"/>
    <property type="project" value="InterPro"/>
</dbReference>
<dbReference type="Pfam" id="PF01416">
    <property type="entry name" value="PseudoU_synth_1"/>
    <property type="match status" value="2"/>
</dbReference>
<feature type="domain" description="Pseudouridine synthase I TruA alpha/beta" evidence="8">
    <location>
        <begin position="8"/>
        <end position="104"/>
    </location>
</feature>
<gene>
    <name evidence="9" type="primary">truA2</name>
    <name evidence="4" type="synonym">truA</name>
    <name evidence="9" type="ORF">CPJCM30710_25920</name>
</gene>
<dbReference type="InterPro" id="IPR020097">
    <property type="entry name" value="PsdUridine_synth_TruA_a/b_dom"/>
</dbReference>
<keyword evidence="2 4" id="KW-0819">tRNA processing</keyword>
<name>A0A919VHP8_9CLOT</name>
<dbReference type="InterPro" id="IPR001406">
    <property type="entry name" value="PsdUridine_synth_TruA"/>
</dbReference>
<dbReference type="AlphaFoldDB" id="A0A919VHP8"/>
<evidence type="ECO:0000256" key="6">
    <source>
        <dbReference type="PIRSR" id="PIRSR001430-2"/>
    </source>
</evidence>
<evidence type="ECO:0000256" key="3">
    <source>
        <dbReference type="ARBA" id="ARBA00023235"/>
    </source>
</evidence>
<organism evidence="9 10">
    <name type="scientific">Clostridium polyendosporum</name>
    <dbReference type="NCBI Taxonomy" id="69208"/>
    <lineage>
        <taxon>Bacteria</taxon>
        <taxon>Bacillati</taxon>
        <taxon>Bacillota</taxon>
        <taxon>Clostridia</taxon>
        <taxon>Eubacteriales</taxon>
        <taxon>Clostridiaceae</taxon>
        <taxon>Clostridium</taxon>
    </lineage>
</organism>
<evidence type="ECO:0000313" key="10">
    <source>
        <dbReference type="Proteomes" id="UP000679179"/>
    </source>
</evidence>
<feature type="domain" description="Pseudouridine synthase I TruA alpha/beta" evidence="8">
    <location>
        <begin position="143"/>
        <end position="244"/>
    </location>
</feature>
<reference evidence="9" key="1">
    <citation type="submission" date="2021-03" db="EMBL/GenBank/DDBJ databases">
        <title>Taxonomic study of Clostridium polyendosporum from meadow-gley soil under rice.</title>
        <authorList>
            <person name="Kobayashi H."/>
            <person name="Tanizawa Y."/>
            <person name="Yagura M."/>
        </authorList>
    </citation>
    <scope>NUCLEOTIDE SEQUENCE</scope>
    <source>
        <strain evidence="9">JCM 30710</strain>
    </source>
</reference>
<dbReference type="GO" id="GO:0160147">
    <property type="term" value="F:tRNA pseudouridine(38-40) synthase activity"/>
    <property type="evidence" value="ECO:0007669"/>
    <property type="project" value="UniProtKB-EC"/>
</dbReference>
<dbReference type="SUPFAM" id="SSF55120">
    <property type="entry name" value="Pseudouridine synthase"/>
    <property type="match status" value="1"/>
</dbReference>
<comment type="subunit">
    <text evidence="4">Homodimer.</text>
</comment>
<evidence type="ECO:0000256" key="2">
    <source>
        <dbReference type="ARBA" id="ARBA00022694"/>
    </source>
</evidence>
<comment type="caution">
    <text evidence="4">Lacks conserved residue(s) required for the propagation of feature annotation.</text>
</comment>
<dbReference type="InterPro" id="IPR020103">
    <property type="entry name" value="PsdUridine_synth_cat_dom_sf"/>
</dbReference>
<dbReference type="FunFam" id="3.30.70.580:FF:000001">
    <property type="entry name" value="tRNA pseudouridine synthase A"/>
    <property type="match status" value="1"/>
</dbReference>
<dbReference type="HAMAP" id="MF_00171">
    <property type="entry name" value="TruA"/>
    <property type="match status" value="1"/>
</dbReference>
<dbReference type="NCBIfam" id="TIGR00071">
    <property type="entry name" value="hisT_truA"/>
    <property type="match status" value="1"/>
</dbReference>
<keyword evidence="10" id="KW-1185">Reference proteome</keyword>
<comment type="function">
    <text evidence="4">Formation of pseudouridine at positions 38, 39 and 40 in the anticodon stem and loop of transfer RNAs.</text>
</comment>
<keyword evidence="3 4" id="KW-0413">Isomerase</keyword>
<dbReference type="GO" id="GO:0031119">
    <property type="term" value="P:tRNA pseudouridine synthesis"/>
    <property type="evidence" value="ECO:0007669"/>
    <property type="project" value="UniProtKB-UniRule"/>
</dbReference>
<dbReference type="PIRSF" id="PIRSF001430">
    <property type="entry name" value="tRNA_psdUrid_synth"/>
    <property type="match status" value="1"/>
</dbReference>
<feature type="active site" description="Nucleophile" evidence="4 5">
    <location>
        <position position="52"/>
    </location>
</feature>
<dbReference type="Gene3D" id="3.30.70.660">
    <property type="entry name" value="Pseudouridine synthase I, catalytic domain, C-terminal subdomain"/>
    <property type="match status" value="1"/>
</dbReference>
<dbReference type="CDD" id="cd02570">
    <property type="entry name" value="PseudoU_synth_EcTruA"/>
    <property type="match status" value="1"/>
</dbReference>
<dbReference type="PANTHER" id="PTHR11142">
    <property type="entry name" value="PSEUDOURIDYLATE SYNTHASE"/>
    <property type="match status" value="1"/>
</dbReference>
<comment type="caution">
    <text evidence="9">The sequence shown here is derived from an EMBL/GenBank/DDBJ whole genome shotgun (WGS) entry which is preliminary data.</text>
</comment>
<dbReference type="PANTHER" id="PTHR11142:SF0">
    <property type="entry name" value="TRNA PSEUDOURIDINE SYNTHASE-LIKE 1"/>
    <property type="match status" value="1"/>
</dbReference>